<accession>A0ABQ1UAX2</accession>
<protein>
    <recommendedName>
        <fullName evidence="2">HNH nuclease domain-containing protein</fullName>
    </recommendedName>
</protein>
<dbReference type="Pfam" id="PF02720">
    <property type="entry name" value="DUF222"/>
    <property type="match status" value="1"/>
</dbReference>
<feature type="region of interest" description="Disordered" evidence="1">
    <location>
        <begin position="488"/>
        <end position="524"/>
    </location>
</feature>
<evidence type="ECO:0000313" key="4">
    <source>
        <dbReference type="Proteomes" id="UP000632454"/>
    </source>
</evidence>
<name>A0ABQ1UAX2_9NOCA</name>
<dbReference type="SMART" id="SM00507">
    <property type="entry name" value="HNHc"/>
    <property type="match status" value="1"/>
</dbReference>
<evidence type="ECO:0000313" key="3">
    <source>
        <dbReference type="EMBL" id="GGF12993.1"/>
    </source>
</evidence>
<feature type="region of interest" description="Disordered" evidence="1">
    <location>
        <begin position="273"/>
        <end position="312"/>
    </location>
</feature>
<feature type="domain" description="HNH nuclease" evidence="2">
    <location>
        <begin position="402"/>
        <end position="454"/>
    </location>
</feature>
<gene>
    <name evidence="3" type="ORF">GCM10007298_06150</name>
</gene>
<feature type="compositionally biased region" description="Basic and acidic residues" evidence="1">
    <location>
        <begin position="292"/>
        <end position="312"/>
    </location>
</feature>
<feature type="region of interest" description="Disordered" evidence="1">
    <location>
        <begin position="221"/>
        <end position="245"/>
    </location>
</feature>
<dbReference type="CDD" id="cd00085">
    <property type="entry name" value="HNHc"/>
    <property type="match status" value="1"/>
</dbReference>
<reference evidence="4" key="1">
    <citation type="journal article" date="2019" name="Int. J. Syst. Evol. Microbiol.">
        <title>The Global Catalogue of Microorganisms (GCM) 10K type strain sequencing project: providing services to taxonomists for standard genome sequencing and annotation.</title>
        <authorList>
            <consortium name="The Broad Institute Genomics Platform"/>
            <consortium name="The Broad Institute Genome Sequencing Center for Infectious Disease"/>
            <person name="Wu L."/>
            <person name="Ma J."/>
        </authorList>
    </citation>
    <scope>NUCLEOTIDE SEQUENCE [LARGE SCALE GENOMIC DNA]</scope>
    <source>
        <strain evidence="4">CCM 7855</strain>
    </source>
</reference>
<dbReference type="InterPro" id="IPR003615">
    <property type="entry name" value="HNH_nuc"/>
</dbReference>
<dbReference type="Proteomes" id="UP000632454">
    <property type="component" value="Unassembled WGS sequence"/>
</dbReference>
<dbReference type="InterPro" id="IPR003870">
    <property type="entry name" value="DUF222"/>
</dbReference>
<evidence type="ECO:0000256" key="1">
    <source>
        <dbReference type="SAM" id="MobiDB-lite"/>
    </source>
</evidence>
<sequence length="524" mass="57378">MLIAPQFRQWIAAFVGVLFYNGSSWSDGLGEGAVMTVSAMPMPTASPVLDLLATLDETLDEVNAADLSRLDESQLRTLLHGVERVARKAAVASHTTITEISDRGSHTRWGYKRVAQMVVGELKISASDAARRLRVAAATVCMRSFTGEMQEPKHFDLSQAVFDAELSERHADEILKVLEKIPDAVSAEKRERAQRVMTESARDLDPRQIEAVGDRLLAHLDPDGTLTDDADRAKRRGLSLSRQDASMMSKLKGELDPATRAMFDVLFDAWARPGMNNPEDPESPSGSYSDPDTDRDLADAAAQRDTRSAPQRRHDALSAMAAWFIANGTLGSHRGAPAQVVVTMTYEQVMEMAGVATTMSGGLIPVVDALELAKANNLLLAVLDAQGLPMFLGRSRRLASAAQRIAMWINALGCTFGGCTAPFTWTEAHHVTDWSKGGLTDINQLTPACPDHHSMVGDGPEQWQTVIVEHGRYKGRCAWIPPASIDPERQPRINHAHHPEELLEQAWERARTAEDPDRSDPWGG</sequence>
<evidence type="ECO:0000259" key="2">
    <source>
        <dbReference type="SMART" id="SM00507"/>
    </source>
</evidence>
<keyword evidence="4" id="KW-1185">Reference proteome</keyword>
<proteinExistence type="predicted"/>
<dbReference type="EMBL" id="BMCS01000001">
    <property type="protein sequence ID" value="GGF12993.1"/>
    <property type="molecule type" value="Genomic_DNA"/>
</dbReference>
<organism evidence="3 4">
    <name type="scientific">Williamsia phyllosphaerae</name>
    <dbReference type="NCBI Taxonomy" id="885042"/>
    <lineage>
        <taxon>Bacteria</taxon>
        <taxon>Bacillati</taxon>
        <taxon>Actinomycetota</taxon>
        <taxon>Actinomycetes</taxon>
        <taxon>Mycobacteriales</taxon>
        <taxon>Nocardiaceae</taxon>
        <taxon>Williamsia</taxon>
    </lineage>
</organism>
<comment type="caution">
    <text evidence="3">The sequence shown here is derived from an EMBL/GenBank/DDBJ whole genome shotgun (WGS) entry which is preliminary data.</text>
</comment>